<protein>
    <submittedName>
        <fullName evidence="1">Uncharacterized protein</fullName>
    </submittedName>
</protein>
<organism evidence="1 2">
    <name type="scientific">Araneus ventricosus</name>
    <name type="common">Orbweaver spider</name>
    <name type="synonym">Epeira ventricosa</name>
    <dbReference type="NCBI Taxonomy" id="182803"/>
    <lineage>
        <taxon>Eukaryota</taxon>
        <taxon>Metazoa</taxon>
        <taxon>Ecdysozoa</taxon>
        <taxon>Arthropoda</taxon>
        <taxon>Chelicerata</taxon>
        <taxon>Arachnida</taxon>
        <taxon>Araneae</taxon>
        <taxon>Araneomorphae</taxon>
        <taxon>Entelegynae</taxon>
        <taxon>Araneoidea</taxon>
        <taxon>Araneidae</taxon>
        <taxon>Araneus</taxon>
    </lineage>
</organism>
<proteinExistence type="predicted"/>
<evidence type="ECO:0000313" key="1">
    <source>
        <dbReference type="EMBL" id="GBM37442.1"/>
    </source>
</evidence>
<keyword evidence="2" id="KW-1185">Reference proteome</keyword>
<comment type="caution">
    <text evidence="1">The sequence shown here is derived from an EMBL/GenBank/DDBJ whole genome shotgun (WGS) entry which is preliminary data.</text>
</comment>
<evidence type="ECO:0000313" key="2">
    <source>
        <dbReference type="Proteomes" id="UP000499080"/>
    </source>
</evidence>
<sequence>MLVGRPSHRWSSSGLTPFLGRPGQCEYFCSHQREDVWPPTYDLTCNRPDTRQIFSGIGFELGALRPRSRDHATTPPRPLCLRSSALATWCIVLSDDLGN</sequence>
<dbReference type="Proteomes" id="UP000499080">
    <property type="component" value="Unassembled WGS sequence"/>
</dbReference>
<accession>A0A4Y2F856</accession>
<dbReference type="EMBL" id="BGPR01000840">
    <property type="protein sequence ID" value="GBM37442.1"/>
    <property type="molecule type" value="Genomic_DNA"/>
</dbReference>
<gene>
    <name evidence="1" type="ORF">AVEN_221578_1</name>
</gene>
<reference evidence="1 2" key="1">
    <citation type="journal article" date="2019" name="Sci. Rep.">
        <title>Orb-weaving spider Araneus ventricosus genome elucidates the spidroin gene catalogue.</title>
        <authorList>
            <person name="Kono N."/>
            <person name="Nakamura H."/>
            <person name="Ohtoshi R."/>
            <person name="Moran D.A.P."/>
            <person name="Shinohara A."/>
            <person name="Yoshida Y."/>
            <person name="Fujiwara M."/>
            <person name="Mori M."/>
            <person name="Tomita M."/>
            <person name="Arakawa K."/>
        </authorList>
    </citation>
    <scope>NUCLEOTIDE SEQUENCE [LARGE SCALE GENOMIC DNA]</scope>
</reference>
<name>A0A4Y2F856_ARAVE</name>
<dbReference type="AlphaFoldDB" id="A0A4Y2F856"/>